<evidence type="ECO:0000256" key="2">
    <source>
        <dbReference type="ARBA" id="ARBA00022692"/>
    </source>
</evidence>
<dbReference type="EMBL" id="AAZO01003851">
    <property type="status" value="NOT_ANNOTATED_CDS"/>
    <property type="molecule type" value="Genomic_DNA"/>
</dbReference>
<dbReference type="STRING" id="121224.E0VN91"/>
<evidence type="ECO:0000313" key="8">
    <source>
        <dbReference type="EnsemblMetazoa" id="PHUM331840-PA"/>
    </source>
</evidence>
<dbReference type="InterPro" id="IPR011701">
    <property type="entry name" value="MFS"/>
</dbReference>
<dbReference type="eggNOG" id="KOG2532">
    <property type="taxonomic scope" value="Eukaryota"/>
</dbReference>
<feature type="transmembrane region" description="Helical" evidence="6">
    <location>
        <begin position="291"/>
        <end position="314"/>
    </location>
</feature>
<dbReference type="GO" id="GO:0006820">
    <property type="term" value="P:monoatomic anion transport"/>
    <property type="evidence" value="ECO:0007669"/>
    <property type="project" value="TreeGrafter"/>
</dbReference>
<feature type="compositionally biased region" description="Basic and acidic residues" evidence="5">
    <location>
        <begin position="524"/>
        <end position="533"/>
    </location>
</feature>
<reference evidence="7" key="2">
    <citation type="submission" date="2007-04" db="EMBL/GenBank/DDBJ databases">
        <title>The genome of the human body louse.</title>
        <authorList>
            <consortium name="The Human Body Louse Genome Consortium"/>
            <person name="Kirkness E."/>
            <person name="Walenz B."/>
            <person name="Hass B."/>
            <person name="Bruggner R."/>
            <person name="Strausberg R."/>
        </authorList>
    </citation>
    <scope>NUCLEOTIDE SEQUENCE</scope>
    <source>
        <strain evidence="7">USDA</strain>
    </source>
</reference>
<dbReference type="Proteomes" id="UP000009046">
    <property type="component" value="Unassembled WGS sequence"/>
</dbReference>
<dbReference type="InParanoid" id="E0VN91"/>
<feature type="transmembrane region" description="Helical" evidence="6">
    <location>
        <begin position="394"/>
        <end position="413"/>
    </location>
</feature>
<dbReference type="PANTHER" id="PTHR11662">
    <property type="entry name" value="SOLUTE CARRIER FAMILY 17"/>
    <property type="match status" value="1"/>
</dbReference>
<evidence type="ECO:0000256" key="1">
    <source>
        <dbReference type="ARBA" id="ARBA00004141"/>
    </source>
</evidence>
<dbReference type="Pfam" id="PF07690">
    <property type="entry name" value="MFS_1"/>
    <property type="match status" value="1"/>
</dbReference>
<accession>E0VN91</accession>
<proteinExistence type="predicted"/>
<comment type="subcellular location">
    <subcellularLocation>
        <location evidence="1">Membrane</location>
        <topology evidence="1">Multi-pass membrane protein</topology>
    </subcellularLocation>
</comment>
<feature type="transmembrane region" description="Helical" evidence="6">
    <location>
        <begin position="159"/>
        <end position="182"/>
    </location>
</feature>
<evidence type="ECO:0000313" key="9">
    <source>
        <dbReference type="Proteomes" id="UP000009046"/>
    </source>
</evidence>
<dbReference type="RefSeq" id="XP_002427585.1">
    <property type="nucleotide sequence ID" value="XM_002427540.1"/>
</dbReference>
<keyword evidence="2 6" id="KW-0812">Transmembrane</keyword>
<dbReference type="GO" id="GO:0016020">
    <property type="term" value="C:membrane"/>
    <property type="evidence" value="ECO:0007669"/>
    <property type="project" value="UniProtKB-SubCell"/>
</dbReference>
<keyword evidence="3 6" id="KW-1133">Transmembrane helix</keyword>
<keyword evidence="4 6" id="KW-0472">Membrane</keyword>
<dbReference type="OMA" id="DFEVILM"/>
<feature type="transmembrane region" description="Helical" evidence="6">
    <location>
        <begin position="231"/>
        <end position="251"/>
    </location>
</feature>
<dbReference type="KEGG" id="phu:Phum_PHUM331840"/>
<feature type="transmembrane region" description="Helical" evidence="6">
    <location>
        <begin position="21"/>
        <end position="44"/>
    </location>
</feature>
<evidence type="ECO:0000256" key="5">
    <source>
        <dbReference type="SAM" id="MobiDB-lite"/>
    </source>
</evidence>
<evidence type="ECO:0000256" key="3">
    <source>
        <dbReference type="ARBA" id="ARBA00022989"/>
    </source>
</evidence>
<dbReference type="InterPro" id="IPR050382">
    <property type="entry name" value="MFS_Na/Anion_cotransporter"/>
</dbReference>
<dbReference type="AlphaFoldDB" id="E0VN91"/>
<dbReference type="Gene3D" id="1.20.1250.20">
    <property type="entry name" value="MFS general substrate transporter like domains"/>
    <property type="match status" value="1"/>
</dbReference>
<dbReference type="CTD" id="8236301"/>
<evidence type="ECO:0000256" key="6">
    <source>
        <dbReference type="SAM" id="Phobius"/>
    </source>
</evidence>
<dbReference type="PANTHER" id="PTHR11662:SF411">
    <property type="entry name" value="GH05102P"/>
    <property type="match status" value="1"/>
</dbReference>
<dbReference type="OrthoDB" id="2985014at2759"/>
<gene>
    <name evidence="8" type="primary">8236301</name>
    <name evidence="7" type="ORF">Phum_PHUM331840</name>
</gene>
<feature type="transmembrane region" description="Helical" evidence="6">
    <location>
        <begin position="425"/>
        <end position="445"/>
    </location>
</feature>
<dbReference type="EMBL" id="DS235335">
    <property type="protein sequence ID" value="EEB14847.1"/>
    <property type="molecule type" value="Genomic_DNA"/>
</dbReference>
<dbReference type="HOGENOM" id="CLU_499051_0_0_1"/>
<evidence type="ECO:0000256" key="4">
    <source>
        <dbReference type="ARBA" id="ARBA00023136"/>
    </source>
</evidence>
<dbReference type="EnsemblMetazoa" id="PHUM331840-RA">
    <property type="protein sequence ID" value="PHUM331840-PA"/>
    <property type="gene ID" value="PHUM331840"/>
</dbReference>
<reference evidence="7" key="1">
    <citation type="submission" date="2007-04" db="EMBL/GenBank/DDBJ databases">
        <title>Annotation of Pediculus humanus corporis strain USDA.</title>
        <authorList>
            <person name="Kirkness E."/>
            <person name="Hannick L."/>
            <person name="Hass B."/>
            <person name="Bruggner R."/>
            <person name="Lawson D."/>
            <person name="Bidwell S."/>
            <person name="Joardar V."/>
            <person name="Caler E."/>
            <person name="Walenz B."/>
            <person name="Inman J."/>
            <person name="Schobel S."/>
            <person name="Galinsky K."/>
            <person name="Amedeo P."/>
            <person name="Strausberg R."/>
        </authorList>
    </citation>
    <scope>NUCLEOTIDE SEQUENCE</scope>
    <source>
        <strain evidence="7">USDA</strain>
    </source>
</reference>
<dbReference type="GeneID" id="8236301"/>
<keyword evidence="9" id="KW-1185">Reference proteome</keyword>
<dbReference type="InterPro" id="IPR036259">
    <property type="entry name" value="MFS_trans_sf"/>
</dbReference>
<dbReference type="SUPFAM" id="SSF103473">
    <property type="entry name" value="MFS general substrate transporter"/>
    <property type="match status" value="1"/>
</dbReference>
<feature type="transmembrane region" description="Helical" evidence="6">
    <location>
        <begin position="367"/>
        <end position="387"/>
    </location>
</feature>
<name>E0VN91_PEDHC</name>
<evidence type="ECO:0000313" key="7">
    <source>
        <dbReference type="EMBL" id="EEB14847.1"/>
    </source>
</evidence>
<protein>
    <submittedName>
        <fullName evidence="7">Sodium-dependent phosphate transporter, putative</fullName>
    </submittedName>
</protein>
<feature type="transmembrane region" description="Helical" evidence="6">
    <location>
        <begin position="335"/>
        <end position="355"/>
    </location>
</feature>
<sequence>MKIVEVETLEKLRNSFQKNTNVIESARIVLICMVFIGFTISGIVEHGITVALSPSDHIFDVQKTKISVGNGSNERRYCDPPNLTTLAIYYAYANDEGDVDDDYDFSQLEDMFFKANLTSKEEMELLLKKFYLWGNFFSAIPASRLAVNIGPKKVFGYSLLGAAASTLLVPAAWLSVAHGALIPSAHSLAVNWFPSHRRSSFVSLYSGKYLGYALCELFTVKVVYNWGAGSIYFITSILTIMWFVPWSMTVFNTPDKHLQYSRCEKSPTTLVCRKPLASDFPLKHFLCSRPAWMSIAVIFGAIPFVLHTVFALICGYLVDYIQETHFVSITSSRRMFVYISHFIPAGFLFVIAYVGCDVTAPKFLYSLATIVSGAIYSGALCSALDIAPNYAGTIVAFGCTFGSAGSILMFYLISSVLNGKVVGSWKLTFSLTSFILLFSSIFFMLRGSGSIQLWNNIKALDAESQLQKKRNEISQPRHSVIAPLPAKQRTKSIYMVEQKILKVLHVQEPEKFTRARAYSTSLPNEREKTEKPNIYRPSHNKRASIS</sequence>
<feature type="region of interest" description="Disordered" evidence="5">
    <location>
        <begin position="515"/>
        <end position="546"/>
    </location>
</feature>
<dbReference type="GO" id="GO:0022857">
    <property type="term" value="F:transmembrane transporter activity"/>
    <property type="evidence" value="ECO:0007669"/>
    <property type="project" value="InterPro"/>
</dbReference>
<dbReference type="VEuPathDB" id="VectorBase:PHUM331840"/>
<reference evidence="8" key="3">
    <citation type="submission" date="2020-05" db="UniProtKB">
        <authorList>
            <consortium name="EnsemblMetazoa"/>
        </authorList>
    </citation>
    <scope>IDENTIFICATION</scope>
    <source>
        <strain evidence="8">USDA</strain>
    </source>
</reference>
<organism>
    <name type="scientific">Pediculus humanus subsp. corporis</name>
    <name type="common">Body louse</name>
    <dbReference type="NCBI Taxonomy" id="121224"/>
    <lineage>
        <taxon>Eukaryota</taxon>
        <taxon>Metazoa</taxon>
        <taxon>Ecdysozoa</taxon>
        <taxon>Arthropoda</taxon>
        <taxon>Hexapoda</taxon>
        <taxon>Insecta</taxon>
        <taxon>Pterygota</taxon>
        <taxon>Neoptera</taxon>
        <taxon>Paraneoptera</taxon>
        <taxon>Psocodea</taxon>
        <taxon>Troctomorpha</taxon>
        <taxon>Phthiraptera</taxon>
        <taxon>Anoplura</taxon>
        <taxon>Pediculidae</taxon>
        <taxon>Pediculus</taxon>
    </lineage>
</organism>